<evidence type="ECO:0000313" key="4">
    <source>
        <dbReference type="EMBL" id="MCX2524959.1"/>
    </source>
</evidence>
<dbReference type="PRINTS" id="PR00080">
    <property type="entry name" value="SDRFAMILY"/>
</dbReference>
<dbReference type="GO" id="GO:0016491">
    <property type="term" value="F:oxidoreductase activity"/>
    <property type="evidence" value="ECO:0007669"/>
    <property type="project" value="UniProtKB-KW"/>
</dbReference>
<dbReference type="PANTHER" id="PTHR44169">
    <property type="entry name" value="NADPH-DEPENDENT 1-ACYLDIHYDROXYACETONE PHOSPHATE REDUCTASE"/>
    <property type="match status" value="1"/>
</dbReference>
<dbReference type="InterPro" id="IPR020904">
    <property type="entry name" value="Sc_DH/Rdtase_CS"/>
</dbReference>
<dbReference type="SUPFAM" id="SSF51735">
    <property type="entry name" value="NAD(P)-binding Rossmann-fold domains"/>
    <property type="match status" value="1"/>
</dbReference>
<dbReference type="InterPro" id="IPR002347">
    <property type="entry name" value="SDR_fam"/>
</dbReference>
<evidence type="ECO:0000256" key="1">
    <source>
        <dbReference type="ARBA" id="ARBA00006484"/>
    </source>
</evidence>
<keyword evidence="2" id="KW-0560">Oxidoreductase</keyword>
<organism evidence="4 5">
    <name type="scientific">Larsenimonas rhizosphaerae</name>
    <dbReference type="NCBI Taxonomy" id="2944682"/>
    <lineage>
        <taxon>Bacteria</taxon>
        <taxon>Pseudomonadati</taxon>
        <taxon>Pseudomonadota</taxon>
        <taxon>Gammaproteobacteria</taxon>
        <taxon>Oceanospirillales</taxon>
        <taxon>Halomonadaceae</taxon>
        <taxon>Larsenimonas</taxon>
    </lineage>
</organism>
<dbReference type="PANTHER" id="PTHR44169:SF6">
    <property type="entry name" value="NADPH-DEPENDENT 1-ACYLDIHYDROXYACETONE PHOSPHATE REDUCTASE"/>
    <property type="match status" value="1"/>
</dbReference>
<dbReference type="PROSITE" id="PS00061">
    <property type="entry name" value="ADH_SHORT"/>
    <property type="match status" value="1"/>
</dbReference>
<dbReference type="AlphaFoldDB" id="A0AA42CV13"/>
<dbReference type="Gene3D" id="3.40.50.720">
    <property type="entry name" value="NAD(P)-binding Rossmann-like Domain"/>
    <property type="match status" value="1"/>
</dbReference>
<accession>A0AA42CV13</accession>
<evidence type="ECO:0000313" key="5">
    <source>
        <dbReference type="Proteomes" id="UP001165678"/>
    </source>
</evidence>
<dbReference type="InterPro" id="IPR036291">
    <property type="entry name" value="NAD(P)-bd_dom_sf"/>
</dbReference>
<protein>
    <submittedName>
        <fullName evidence="4">SDR family NAD(P)-dependent oxidoreductase</fullName>
    </submittedName>
</protein>
<dbReference type="EMBL" id="JAPIVE010000003">
    <property type="protein sequence ID" value="MCX2524959.1"/>
    <property type="molecule type" value="Genomic_DNA"/>
</dbReference>
<evidence type="ECO:0000256" key="3">
    <source>
        <dbReference type="RuleBase" id="RU000363"/>
    </source>
</evidence>
<sequence length="276" mass="29564">MSQVALITGCSSGIGLALVQQLVTLNYHVIATVRREADLARITALGAEGRLLDVTDAQGVDALVTDVEQRYQGLDVLINNAGFGAMGPVLDFDDKALTHQFEVNVMAPVRLARATLLLLKARGGVVFNIGSVAGEVSSPYAGVYCASKAALHRLNDAMRMELAPLGVDVVLVRPGAIESRFGQRARHELSGRLKEDSPWRPFRAGIDKRAGSSELLSSTPASRLAEKVASALAASRRPAIIRVGNGGLALPLLALLPHRMRDYWLKRYFGLNDASS</sequence>
<dbReference type="Pfam" id="PF00106">
    <property type="entry name" value="adh_short"/>
    <property type="match status" value="1"/>
</dbReference>
<dbReference type="PRINTS" id="PR00081">
    <property type="entry name" value="GDHRDH"/>
</dbReference>
<name>A0AA42CV13_9GAMM</name>
<reference evidence="4" key="1">
    <citation type="submission" date="2022-11" db="EMBL/GenBank/DDBJ databases">
        <title>Larsenimonas rhizosphaerae sp. nov., isolated from a tidal mudflat.</title>
        <authorList>
            <person name="Lee S.D."/>
            <person name="Kim I.S."/>
        </authorList>
    </citation>
    <scope>NUCLEOTIDE SEQUENCE</scope>
    <source>
        <strain evidence="4">GH2-1</strain>
    </source>
</reference>
<gene>
    <name evidence="4" type="ORF">OQ287_11965</name>
</gene>
<evidence type="ECO:0000256" key="2">
    <source>
        <dbReference type="ARBA" id="ARBA00023002"/>
    </source>
</evidence>
<dbReference type="RefSeq" id="WP_265896580.1">
    <property type="nucleotide sequence ID" value="NZ_JAPIVE010000003.1"/>
</dbReference>
<comment type="caution">
    <text evidence="4">The sequence shown here is derived from an EMBL/GenBank/DDBJ whole genome shotgun (WGS) entry which is preliminary data.</text>
</comment>
<dbReference type="Proteomes" id="UP001165678">
    <property type="component" value="Unassembled WGS sequence"/>
</dbReference>
<keyword evidence="5" id="KW-1185">Reference proteome</keyword>
<proteinExistence type="inferred from homology"/>
<comment type="similarity">
    <text evidence="1 3">Belongs to the short-chain dehydrogenases/reductases (SDR) family.</text>
</comment>